<reference evidence="2 3" key="1">
    <citation type="journal article" date="2023" name="Limnol Oceanogr Lett">
        <title>Environmental adaptations by the intertidal Antarctic cyanobacterium Halotia branconii CENA392 as revealed using long-read genome sequencing.</title>
        <authorList>
            <person name="Dextro R.B."/>
            <person name="Delbaje E."/>
            <person name="Freitas P.N.N."/>
            <person name="Geraldes V."/>
            <person name="Pinto E."/>
            <person name="Long P.F."/>
            <person name="Fiore M.F."/>
        </authorList>
    </citation>
    <scope>NUCLEOTIDE SEQUENCE [LARGE SCALE GENOMIC DNA]</scope>
    <source>
        <strain evidence="2 3">CENA392</strain>
    </source>
</reference>
<gene>
    <name evidence="2" type="ORF">QI031_16670</name>
</gene>
<evidence type="ECO:0000256" key="1">
    <source>
        <dbReference type="SAM" id="MobiDB-lite"/>
    </source>
</evidence>
<dbReference type="AlphaFoldDB" id="A0AAJ6NMW2"/>
<dbReference type="Proteomes" id="UP001223520">
    <property type="component" value="Chromosome"/>
</dbReference>
<feature type="compositionally biased region" description="Pro residues" evidence="1">
    <location>
        <begin position="1"/>
        <end position="11"/>
    </location>
</feature>
<organism evidence="2 3">
    <name type="scientific">Halotia branconii CENA392</name>
    <dbReference type="NCBI Taxonomy" id="1539056"/>
    <lineage>
        <taxon>Bacteria</taxon>
        <taxon>Bacillati</taxon>
        <taxon>Cyanobacteriota</taxon>
        <taxon>Cyanophyceae</taxon>
        <taxon>Nostocales</taxon>
        <taxon>Nodulariaceae</taxon>
        <taxon>Halotia</taxon>
    </lineage>
</organism>
<keyword evidence="3" id="KW-1185">Reference proteome</keyword>
<feature type="region of interest" description="Disordered" evidence="1">
    <location>
        <begin position="1"/>
        <end position="53"/>
    </location>
</feature>
<evidence type="ECO:0000313" key="3">
    <source>
        <dbReference type="Proteomes" id="UP001223520"/>
    </source>
</evidence>
<protein>
    <submittedName>
        <fullName evidence="2">Uncharacterized protein</fullName>
    </submittedName>
</protein>
<feature type="compositionally biased region" description="Polar residues" evidence="1">
    <location>
        <begin position="15"/>
        <end position="28"/>
    </location>
</feature>
<accession>A0AAJ6NMW2</accession>
<evidence type="ECO:0000313" key="2">
    <source>
        <dbReference type="EMBL" id="WGV23458.1"/>
    </source>
</evidence>
<dbReference type="KEGG" id="hbq:QI031_16670"/>
<dbReference type="RefSeq" id="WP_281480784.1">
    <property type="nucleotide sequence ID" value="NZ_CP124543.1"/>
</dbReference>
<sequence length="64" mass="6889">MHSSSLPPPDSSLPVQNLQPNLDLGNSESEIRQAISANFDPMPQADPEPDSSLYNLNAILDALD</sequence>
<name>A0AAJ6NMW2_9CYAN</name>
<proteinExistence type="predicted"/>
<dbReference type="EMBL" id="CP124543">
    <property type="protein sequence ID" value="WGV23458.1"/>
    <property type="molecule type" value="Genomic_DNA"/>
</dbReference>